<dbReference type="SUPFAM" id="SSF81383">
    <property type="entry name" value="F-box domain"/>
    <property type="match status" value="1"/>
</dbReference>
<reference evidence="1" key="1">
    <citation type="submission" date="2015-04" db="UniProtKB">
        <authorList>
            <consortium name="EnsemblPlants"/>
        </authorList>
    </citation>
    <scope>IDENTIFICATION</scope>
    <source>
        <strain evidence="1">SL10</strain>
    </source>
</reference>
<name>A0A0E0INT5_ORYNI</name>
<dbReference type="EnsemblPlants" id="ONIVA10G00190.1">
    <property type="protein sequence ID" value="ONIVA10G00190.1"/>
    <property type="gene ID" value="ONIVA10G00190"/>
</dbReference>
<evidence type="ECO:0000313" key="1">
    <source>
        <dbReference type="EnsemblPlants" id="ONIVA10G00190.1"/>
    </source>
</evidence>
<dbReference type="Gene3D" id="1.20.1280.50">
    <property type="match status" value="1"/>
</dbReference>
<dbReference type="Gramene" id="ONIVA10G00190.1">
    <property type="protein sequence ID" value="ONIVA10G00190.1"/>
    <property type="gene ID" value="ONIVA10G00190"/>
</dbReference>
<organism evidence="1">
    <name type="scientific">Oryza nivara</name>
    <name type="common">Indian wild rice</name>
    <name type="synonym">Oryza sativa f. spontanea</name>
    <dbReference type="NCBI Taxonomy" id="4536"/>
    <lineage>
        <taxon>Eukaryota</taxon>
        <taxon>Viridiplantae</taxon>
        <taxon>Streptophyta</taxon>
        <taxon>Embryophyta</taxon>
        <taxon>Tracheophyta</taxon>
        <taxon>Spermatophyta</taxon>
        <taxon>Magnoliopsida</taxon>
        <taxon>Liliopsida</taxon>
        <taxon>Poales</taxon>
        <taxon>Poaceae</taxon>
        <taxon>BOP clade</taxon>
        <taxon>Oryzoideae</taxon>
        <taxon>Oryzeae</taxon>
        <taxon>Oryzinae</taxon>
        <taxon>Oryza</taxon>
    </lineage>
</organism>
<dbReference type="OMA" id="YGCYLAN"/>
<dbReference type="InterPro" id="IPR036047">
    <property type="entry name" value="F-box-like_dom_sf"/>
</dbReference>
<reference evidence="1" key="2">
    <citation type="submission" date="2018-04" db="EMBL/GenBank/DDBJ databases">
        <title>OnivRS2 (Oryza nivara Reference Sequence Version 2).</title>
        <authorList>
            <person name="Zhang J."/>
            <person name="Kudrna D."/>
            <person name="Lee S."/>
            <person name="Talag J."/>
            <person name="Rajasekar S."/>
            <person name="Welchert J."/>
            <person name="Hsing Y.-I."/>
            <person name="Wing R.A."/>
        </authorList>
    </citation>
    <scope>NUCLEOTIDE SEQUENCE [LARGE SCALE GENOMIC DNA]</scope>
</reference>
<protein>
    <recommendedName>
        <fullName evidence="3">F-box domain-containing protein</fullName>
    </recommendedName>
</protein>
<accession>A0A0E0INT5</accession>
<dbReference type="HOGENOM" id="CLU_038427_0_0_1"/>
<evidence type="ECO:0000313" key="2">
    <source>
        <dbReference type="Proteomes" id="UP000006591"/>
    </source>
</evidence>
<dbReference type="Proteomes" id="UP000006591">
    <property type="component" value="Chromosome 10"/>
</dbReference>
<sequence>MHLSDELVESVLLRLDSTVSLIRAASTCKPWRRIVADAGFLRRFRGLHEPTVAGYYFDSRGESPFATLTMGRQEAAICFRPSPSAAALAIDAGSFSLAFLRDDDVLPSQWSSSWSVADSRGSLVLLRSLAAGHAPFCFPEVVVCEPLTRRHRRILPSPDFGTGCFFYGCYLADGEAAGDSSSSSSIGMSNFRVVYELYRDDGGAGLARAAVFAAGAGGAHSWRETSVGHAIPPFHRMSLMGRAGGSWYFHEGSTMAVLDGSTAEFSSSPFTLQQQPIHPGVYLYIAEGRDGEPRMFTTTGGILTVLIKRARRPAVVAGGEDDVEEWAVEKSVRLSEATRGLPGYDASFFGGGGGPMDVITRGVGFVVLSPRIRTTKEEAAAPARWWFAVDLETAEVERVHDDLGTIQFPCQLPWPPNLRACPA</sequence>
<dbReference type="PANTHER" id="PTHR33207">
    <property type="entry name" value="F-BOX DOMAIN CONTAINING PROTEIN-RELATED"/>
    <property type="match status" value="1"/>
</dbReference>
<proteinExistence type="predicted"/>
<evidence type="ECO:0008006" key="3">
    <source>
        <dbReference type="Google" id="ProtNLM"/>
    </source>
</evidence>
<dbReference type="AlphaFoldDB" id="A0A0E0INT5"/>
<keyword evidence="2" id="KW-1185">Reference proteome</keyword>